<keyword evidence="6 7" id="KW-0472">Membrane</keyword>
<evidence type="ECO:0000256" key="5">
    <source>
        <dbReference type="ARBA" id="ARBA00022989"/>
    </source>
</evidence>
<dbReference type="SUPFAM" id="SSF103473">
    <property type="entry name" value="MFS general substrate transporter"/>
    <property type="match status" value="1"/>
</dbReference>
<feature type="transmembrane region" description="Helical" evidence="7">
    <location>
        <begin position="49"/>
        <end position="74"/>
    </location>
</feature>
<feature type="transmembrane region" description="Helical" evidence="7">
    <location>
        <begin position="225"/>
        <end position="252"/>
    </location>
</feature>
<sequence>MEEQEQQQQSLLKNRPFIFLFLGSFLAMIGFTMFFMTTTWFVISDLGSASSLGIILIAITVPRILMMAFGGVLADKFKKTTIMFTTSFIQGILLVIIFLLNNADLLTFGYLIILGLLFGTLDAFSGPAGTSLIPKLVEKSQIKQANAIIQGFGQIGIVIGPVISGSVMEFAGVTTGYFVAAIIVLLSAFFMFPPFLKEGPVDNTIKQTPLKDLIEGFNYVKASRFLITGILILITLNFFAFGSISIAIPILVETYGGSPINLSYIEAALGIGMLVSTAIIGTVKIRRRGLTSLLGLIATLLVAIAFSQIPNLHILTALAFLIGFTITFVSIPFFTSAQEDTDPRIMGRVMSIIFLAMNGFDPLAYAGVTVLVSRGVDIQLVILSFSLIGLLIALITLWRGKTYRNYTSNY</sequence>
<feature type="transmembrane region" description="Helical" evidence="7">
    <location>
        <begin position="378"/>
        <end position="398"/>
    </location>
</feature>
<evidence type="ECO:0000313" key="10">
    <source>
        <dbReference type="Proteomes" id="UP000741863"/>
    </source>
</evidence>
<dbReference type="PANTHER" id="PTHR23513:SF6">
    <property type="entry name" value="MAJOR FACILITATOR SUPERFAMILY ASSOCIATED DOMAIN-CONTAINING PROTEIN"/>
    <property type="match status" value="1"/>
</dbReference>
<dbReference type="EMBL" id="JAFBEC010000018">
    <property type="protein sequence ID" value="MBM7634889.1"/>
    <property type="molecule type" value="Genomic_DNA"/>
</dbReference>
<evidence type="ECO:0000256" key="3">
    <source>
        <dbReference type="ARBA" id="ARBA00022475"/>
    </source>
</evidence>
<accession>A0ABS2PHT3</accession>
<feature type="transmembrane region" description="Helical" evidence="7">
    <location>
        <begin position="290"/>
        <end position="309"/>
    </location>
</feature>
<keyword evidence="2" id="KW-0813">Transport</keyword>
<protein>
    <submittedName>
        <fullName evidence="9">MFS family arabinose efflux permease</fullName>
    </submittedName>
</protein>
<dbReference type="CDD" id="cd06173">
    <property type="entry name" value="MFS_MefA_like"/>
    <property type="match status" value="1"/>
</dbReference>
<dbReference type="PROSITE" id="PS50850">
    <property type="entry name" value="MFS"/>
    <property type="match status" value="1"/>
</dbReference>
<name>A0ABS2PHT3_9BACL</name>
<evidence type="ECO:0000259" key="8">
    <source>
        <dbReference type="PROSITE" id="PS50850"/>
    </source>
</evidence>
<dbReference type="Proteomes" id="UP000741863">
    <property type="component" value="Unassembled WGS sequence"/>
</dbReference>
<dbReference type="InterPro" id="IPR020846">
    <property type="entry name" value="MFS_dom"/>
</dbReference>
<feature type="transmembrane region" description="Helical" evidence="7">
    <location>
        <begin position="145"/>
        <end position="164"/>
    </location>
</feature>
<evidence type="ECO:0000256" key="2">
    <source>
        <dbReference type="ARBA" id="ARBA00022448"/>
    </source>
</evidence>
<keyword evidence="5 7" id="KW-1133">Transmembrane helix</keyword>
<evidence type="ECO:0000256" key="6">
    <source>
        <dbReference type="ARBA" id="ARBA00023136"/>
    </source>
</evidence>
<keyword evidence="3" id="KW-1003">Cell membrane</keyword>
<evidence type="ECO:0000313" key="9">
    <source>
        <dbReference type="EMBL" id="MBM7634889.1"/>
    </source>
</evidence>
<organism evidence="9 10">
    <name type="scientific">Geomicrobium sediminis</name>
    <dbReference type="NCBI Taxonomy" id="1347788"/>
    <lineage>
        <taxon>Bacteria</taxon>
        <taxon>Bacillati</taxon>
        <taxon>Bacillota</taxon>
        <taxon>Bacilli</taxon>
        <taxon>Bacillales</taxon>
        <taxon>Geomicrobium</taxon>
    </lineage>
</organism>
<dbReference type="InterPro" id="IPR036259">
    <property type="entry name" value="MFS_trans_sf"/>
</dbReference>
<keyword evidence="4 7" id="KW-0812">Transmembrane</keyword>
<keyword evidence="10" id="KW-1185">Reference proteome</keyword>
<feature type="transmembrane region" description="Helical" evidence="7">
    <location>
        <begin position="315"/>
        <end position="337"/>
    </location>
</feature>
<gene>
    <name evidence="9" type="ORF">JOD17_004016</name>
</gene>
<feature type="transmembrane region" description="Helical" evidence="7">
    <location>
        <begin position="264"/>
        <end position="283"/>
    </location>
</feature>
<comment type="subcellular location">
    <subcellularLocation>
        <location evidence="1">Cell membrane</location>
        <topology evidence="1">Multi-pass membrane protein</topology>
    </subcellularLocation>
</comment>
<evidence type="ECO:0000256" key="1">
    <source>
        <dbReference type="ARBA" id="ARBA00004651"/>
    </source>
</evidence>
<feature type="transmembrane region" description="Helical" evidence="7">
    <location>
        <begin position="81"/>
        <end position="100"/>
    </location>
</feature>
<feature type="transmembrane region" description="Helical" evidence="7">
    <location>
        <begin position="349"/>
        <end position="372"/>
    </location>
</feature>
<dbReference type="Pfam" id="PF07690">
    <property type="entry name" value="MFS_1"/>
    <property type="match status" value="1"/>
</dbReference>
<feature type="transmembrane region" description="Helical" evidence="7">
    <location>
        <begin position="176"/>
        <end position="196"/>
    </location>
</feature>
<comment type="caution">
    <text evidence="9">The sequence shown here is derived from an EMBL/GenBank/DDBJ whole genome shotgun (WGS) entry which is preliminary data.</text>
</comment>
<dbReference type="Gene3D" id="1.20.1250.20">
    <property type="entry name" value="MFS general substrate transporter like domains"/>
    <property type="match status" value="1"/>
</dbReference>
<dbReference type="RefSeq" id="WP_204699641.1">
    <property type="nucleotide sequence ID" value="NZ_JAFBEC010000018.1"/>
</dbReference>
<proteinExistence type="predicted"/>
<evidence type="ECO:0000256" key="7">
    <source>
        <dbReference type="SAM" id="Phobius"/>
    </source>
</evidence>
<dbReference type="InterPro" id="IPR011701">
    <property type="entry name" value="MFS"/>
</dbReference>
<dbReference type="PANTHER" id="PTHR23513">
    <property type="entry name" value="INTEGRAL MEMBRANE EFFLUX PROTEIN-RELATED"/>
    <property type="match status" value="1"/>
</dbReference>
<feature type="transmembrane region" description="Helical" evidence="7">
    <location>
        <begin position="17"/>
        <end position="43"/>
    </location>
</feature>
<evidence type="ECO:0000256" key="4">
    <source>
        <dbReference type="ARBA" id="ARBA00022692"/>
    </source>
</evidence>
<feature type="domain" description="Major facilitator superfamily (MFS) profile" evidence="8">
    <location>
        <begin position="16"/>
        <end position="401"/>
    </location>
</feature>
<feature type="transmembrane region" description="Helical" evidence="7">
    <location>
        <begin position="106"/>
        <end position="124"/>
    </location>
</feature>
<reference evidence="9 10" key="1">
    <citation type="submission" date="2021-01" db="EMBL/GenBank/DDBJ databases">
        <title>Genomic Encyclopedia of Type Strains, Phase IV (KMG-IV): sequencing the most valuable type-strain genomes for metagenomic binning, comparative biology and taxonomic classification.</title>
        <authorList>
            <person name="Goeker M."/>
        </authorList>
    </citation>
    <scope>NUCLEOTIDE SEQUENCE [LARGE SCALE GENOMIC DNA]</scope>
    <source>
        <strain evidence="9 10">DSM 25540</strain>
    </source>
</reference>